<feature type="coiled-coil region" evidence="1">
    <location>
        <begin position="221"/>
        <end position="248"/>
    </location>
</feature>
<gene>
    <name evidence="4" type="ORF">chiPu_0002977</name>
</gene>
<keyword evidence="5" id="KW-1185">Reference proteome</keyword>
<dbReference type="InterPro" id="IPR048751">
    <property type="entry name" value="CCDC138_CC"/>
</dbReference>
<dbReference type="Pfam" id="PF21037">
    <property type="entry name" value="CCDC138_cc"/>
    <property type="match status" value="1"/>
</dbReference>
<dbReference type="PANTHER" id="PTHR34523:SF1">
    <property type="entry name" value="COILED-COIL DOMAIN-CONTAINING PROTEIN 138"/>
    <property type="match status" value="1"/>
</dbReference>
<evidence type="ECO:0008006" key="6">
    <source>
        <dbReference type="Google" id="ProtNLM"/>
    </source>
</evidence>
<evidence type="ECO:0000259" key="3">
    <source>
        <dbReference type="Pfam" id="PF21037"/>
    </source>
</evidence>
<feature type="coiled-coil region" evidence="1">
    <location>
        <begin position="274"/>
        <end position="350"/>
    </location>
</feature>
<keyword evidence="1" id="KW-0175">Coiled coil</keyword>
<dbReference type="InterPro" id="IPR038798">
    <property type="entry name" value="CCDC138"/>
</dbReference>
<evidence type="ECO:0000256" key="1">
    <source>
        <dbReference type="SAM" id="Coils"/>
    </source>
</evidence>
<name>A0A401S2C9_CHIPU</name>
<dbReference type="STRING" id="137246.A0A401S2C9"/>
<dbReference type="OMA" id="SCSNETW"/>
<dbReference type="InterPro" id="IPR048750">
    <property type="entry name" value="CCDC138_C"/>
</dbReference>
<sequence length="702" mass="80706">MVTAVTRSGRVMANKKDLDLEPIIERLKHRYCRNTEAESRNGAVGHSGDSEDQESTITSIKINSKINSPINGALDILSRKKCSLSTMKSPMSGLTYIGKKHYNRMLRNLYKTNLDSAWVNDRYDHAYSSDQVLEGYFSEEEPTLHTRQDTETLFFTETDVTLPSNLAAANFTSTSLPPYTDDSVIESKRKECLSESWEDGCNLPTDIMQIYNELTFVRQHLQKESIALQEYRHQLQSHEQRLANRETLLFKHQDALTKLRGVEEEVHTKFQIMKEQHGAEVNQLTNALKEKIKENKRLKSSFDTLKESNDSLKKQINDIKQHNKKLETQAKKVQNRLENLQRKHELCVAQKHHENVSTDMKEISLEKQEKIQPLRRTNRPPLNNNFCELFGMLLDWISDGYLCYLTPEDENDVQKSLGPNCLPKKSIQEKCVKILPLITAQIHLIPPGDIKLQLSLVKFIYWALMHIDREGMQKRMIPSTLRRLGEELFRGTVTQIELEGFLESAAEPKPKASAFFRSSDLSVRFLSALSIVKTITQVDYLAQAFDVIFNDLKTDDGKALFLKYRALQIILCYLKPSNKSLLYSAVDIILQMTVESRYLQHFLQACSNETWFLTCSMLLRNSKLEVQLIEKLSVVLQKLSKIKSNKKLFELFTIHILIQELHRTTDPKHTFLAVNLQSILFNLGMTKSTALSSDLGNSQSNQ</sequence>
<organism evidence="4 5">
    <name type="scientific">Chiloscyllium punctatum</name>
    <name type="common">Brownbanded bambooshark</name>
    <name type="synonym">Hemiscyllium punctatum</name>
    <dbReference type="NCBI Taxonomy" id="137246"/>
    <lineage>
        <taxon>Eukaryota</taxon>
        <taxon>Metazoa</taxon>
        <taxon>Chordata</taxon>
        <taxon>Craniata</taxon>
        <taxon>Vertebrata</taxon>
        <taxon>Chondrichthyes</taxon>
        <taxon>Elasmobranchii</taxon>
        <taxon>Galeomorphii</taxon>
        <taxon>Galeoidea</taxon>
        <taxon>Orectolobiformes</taxon>
        <taxon>Hemiscylliidae</taxon>
        <taxon>Chiloscyllium</taxon>
    </lineage>
</organism>
<accession>A0A401S2C9</accession>
<evidence type="ECO:0000313" key="5">
    <source>
        <dbReference type="Proteomes" id="UP000287033"/>
    </source>
</evidence>
<protein>
    <recommendedName>
        <fullName evidence="6">Coiled-coil domain-containing protein 138</fullName>
    </recommendedName>
</protein>
<comment type="caution">
    <text evidence="4">The sequence shown here is derived from an EMBL/GenBank/DDBJ whole genome shotgun (WGS) entry which is preliminary data.</text>
</comment>
<feature type="domain" description="Coiled-coil-domain-containing protein 138 coiled-coil" evidence="3">
    <location>
        <begin position="293"/>
        <end position="351"/>
    </location>
</feature>
<feature type="domain" description="Coiled-coil" evidence="2">
    <location>
        <begin position="393"/>
        <end position="683"/>
    </location>
</feature>
<dbReference type="Proteomes" id="UP000287033">
    <property type="component" value="Unassembled WGS sequence"/>
</dbReference>
<proteinExistence type="predicted"/>
<dbReference type="OrthoDB" id="2161164at2759"/>
<dbReference type="PANTHER" id="PTHR34523">
    <property type="entry name" value="COILED-COIL DOMAIN-CONTAINING PROTEIN 138"/>
    <property type="match status" value="1"/>
</dbReference>
<dbReference type="Pfam" id="PF21035">
    <property type="entry name" value="CCDC138_C"/>
    <property type="match status" value="1"/>
</dbReference>
<evidence type="ECO:0000259" key="2">
    <source>
        <dbReference type="Pfam" id="PF21035"/>
    </source>
</evidence>
<dbReference type="EMBL" id="BEZZ01000061">
    <property type="protein sequence ID" value="GCC24575.1"/>
    <property type="molecule type" value="Genomic_DNA"/>
</dbReference>
<dbReference type="Gene3D" id="1.20.5.340">
    <property type="match status" value="1"/>
</dbReference>
<evidence type="ECO:0000313" key="4">
    <source>
        <dbReference type="EMBL" id="GCC24575.1"/>
    </source>
</evidence>
<dbReference type="AlphaFoldDB" id="A0A401S2C9"/>
<reference evidence="4 5" key="1">
    <citation type="journal article" date="2018" name="Nat. Ecol. Evol.">
        <title>Shark genomes provide insights into elasmobranch evolution and the origin of vertebrates.</title>
        <authorList>
            <person name="Hara Y"/>
            <person name="Yamaguchi K"/>
            <person name="Onimaru K"/>
            <person name="Kadota M"/>
            <person name="Koyanagi M"/>
            <person name="Keeley SD"/>
            <person name="Tatsumi K"/>
            <person name="Tanaka K"/>
            <person name="Motone F"/>
            <person name="Kageyama Y"/>
            <person name="Nozu R"/>
            <person name="Adachi N"/>
            <person name="Nishimura O"/>
            <person name="Nakagawa R"/>
            <person name="Tanegashima C"/>
            <person name="Kiyatake I"/>
            <person name="Matsumoto R"/>
            <person name="Murakumo K"/>
            <person name="Nishida K"/>
            <person name="Terakita A"/>
            <person name="Kuratani S"/>
            <person name="Sato K"/>
            <person name="Hyodo S Kuraku.S."/>
        </authorList>
    </citation>
    <scope>NUCLEOTIDE SEQUENCE [LARGE SCALE GENOMIC DNA]</scope>
</reference>